<proteinExistence type="predicted"/>
<protein>
    <submittedName>
        <fullName evidence="2">Uncharacterized protein</fullName>
    </submittedName>
</protein>
<accession>A0A8H5M858</accession>
<organism evidence="2 3">
    <name type="scientific">Tricholomella constricta</name>
    <dbReference type="NCBI Taxonomy" id="117010"/>
    <lineage>
        <taxon>Eukaryota</taxon>
        <taxon>Fungi</taxon>
        <taxon>Dikarya</taxon>
        <taxon>Basidiomycota</taxon>
        <taxon>Agaricomycotina</taxon>
        <taxon>Agaricomycetes</taxon>
        <taxon>Agaricomycetidae</taxon>
        <taxon>Agaricales</taxon>
        <taxon>Tricholomatineae</taxon>
        <taxon>Lyophyllaceae</taxon>
        <taxon>Tricholomella</taxon>
    </lineage>
</organism>
<keyword evidence="3" id="KW-1185">Reference proteome</keyword>
<reference evidence="2 3" key="1">
    <citation type="journal article" date="2020" name="ISME J.">
        <title>Uncovering the hidden diversity of litter-decomposition mechanisms in mushroom-forming fungi.</title>
        <authorList>
            <person name="Floudas D."/>
            <person name="Bentzer J."/>
            <person name="Ahren D."/>
            <person name="Johansson T."/>
            <person name="Persson P."/>
            <person name="Tunlid A."/>
        </authorList>
    </citation>
    <scope>NUCLEOTIDE SEQUENCE [LARGE SCALE GENOMIC DNA]</scope>
    <source>
        <strain evidence="2 3">CBS 661.87</strain>
    </source>
</reference>
<gene>
    <name evidence="2" type="ORF">D9615_003166</name>
</gene>
<evidence type="ECO:0000256" key="1">
    <source>
        <dbReference type="SAM" id="MobiDB-lite"/>
    </source>
</evidence>
<sequence length="80" mass="9026">MRIMEWTRELYIAVQKPYDGKGPEILDGTARWPYYGAVQPCLYGTVCSPTYNLSDDDEDDPAQTDLDPFGDAANEDSEDE</sequence>
<evidence type="ECO:0000313" key="3">
    <source>
        <dbReference type="Proteomes" id="UP000565441"/>
    </source>
</evidence>
<dbReference type="AlphaFoldDB" id="A0A8H5M858"/>
<evidence type="ECO:0000313" key="2">
    <source>
        <dbReference type="EMBL" id="KAF5384171.1"/>
    </source>
</evidence>
<dbReference type="Proteomes" id="UP000565441">
    <property type="component" value="Unassembled WGS sequence"/>
</dbReference>
<feature type="region of interest" description="Disordered" evidence="1">
    <location>
        <begin position="50"/>
        <end position="80"/>
    </location>
</feature>
<comment type="caution">
    <text evidence="2">The sequence shown here is derived from an EMBL/GenBank/DDBJ whole genome shotgun (WGS) entry which is preliminary data.</text>
</comment>
<name>A0A8H5M858_9AGAR</name>
<dbReference type="EMBL" id="JAACJP010000005">
    <property type="protein sequence ID" value="KAF5384171.1"/>
    <property type="molecule type" value="Genomic_DNA"/>
</dbReference>